<comment type="caution">
    <text evidence="6">The sequence shown here is derived from an EMBL/GenBank/DDBJ whole genome shotgun (WGS) entry which is preliminary data.</text>
</comment>
<feature type="domain" description="HTH araC/xylS-type" evidence="5">
    <location>
        <begin position="232"/>
        <end position="330"/>
    </location>
</feature>
<evidence type="ECO:0000256" key="3">
    <source>
        <dbReference type="ARBA" id="ARBA00023163"/>
    </source>
</evidence>
<name>A0A2T7B5D6_9ENTR</name>
<evidence type="ECO:0000256" key="4">
    <source>
        <dbReference type="SAM" id="Phobius"/>
    </source>
</evidence>
<feature type="transmembrane region" description="Helical" evidence="4">
    <location>
        <begin position="88"/>
        <end position="105"/>
    </location>
</feature>
<evidence type="ECO:0000313" key="6">
    <source>
        <dbReference type="EMBL" id="PUX22298.1"/>
    </source>
</evidence>
<dbReference type="Gene3D" id="1.10.10.60">
    <property type="entry name" value="Homeodomain-like"/>
    <property type="match status" value="1"/>
</dbReference>
<accession>A0A2T7B5D6</accession>
<dbReference type="InterPro" id="IPR009057">
    <property type="entry name" value="Homeodomain-like_sf"/>
</dbReference>
<keyword evidence="3" id="KW-0804">Transcription</keyword>
<gene>
    <name evidence="6" type="ORF">BS411_10635</name>
</gene>
<evidence type="ECO:0000256" key="2">
    <source>
        <dbReference type="ARBA" id="ARBA00023125"/>
    </source>
</evidence>
<dbReference type="PROSITE" id="PS01124">
    <property type="entry name" value="HTH_ARAC_FAMILY_2"/>
    <property type="match status" value="1"/>
</dbReference>
<keyword evidence="2" id="KW-0238">DNA-binding</keyword>
<dbReference type="AlphaFoldDB" id="A0A2T7B5D6"/>
<dbReference type="InterPro" id="IPR018060">
    <property type="entry name" value="HTH_AraC"/>
</dbReference>
<dbReference type="GO" id="GO:0043565">
    <property type="term" value="F:sequence-specific DNA binding"/>
    <property type="evidence" value="ECO:0007669"/>
    <property type="project" value="InterPro"/>
</dbReference>
<feature type="transmembrane region" description="Helical" evidence="4">
    <location>
        <begin position="111"/>
        <end position="128"/>
    </location>
</feature>
<dbReference type="SMART" id="SM00342">
    <property type="entry name" value="HTH_ARAC"/>
    <property type="match status" value="1"/>
</dbReference>
<organism evidence="6">
    <name type="scientific">Cronobacter turicensis</name>
    <dbReference type="NCBI Taxonomy" id="413502"/>
    <lineage>
        <taxon>Bacteria</taxon>
        <taxon>Pseudomonadati</taxon>
        <taxon>Pseudomonadota</taxon>
        <taxon>Gammaproteobacteria</taxon>
        <taxon>Enterobacterales</taxon>
        <taxon>Enterobacteriaceae</taxon>
        <taxon>Cronobacter</taxon>
    </lineage>
</organism>
<sequence>MPSIPIPLLTLAILLMLLAKVSLSGSRRYPRGAMFLAGCALLVLITALRWAFDLTVLRQLQSLAAMALPPLAWYCFCGLASSQPLRRNLMIVAPAAVALIVNLAFPAATDCTLAALYLGYGLALLRTAHKGSDAFSRSRLSDAPTTAKLAFVSGAFLCFSALTDIAIAFDFQFFQGQQAPLLVAVSQAILLPFMCLAILWPARKPPRPAPVAVPALPASDTAQDAQCCARLEEMLRAQSLYLNPDLTLDLLARKTGTPARHISRAVNATCGCNVSQWINSFRIAHAQQLLRQTGSPVTAVMLESGFNTKSNFNREFARIVGMSPVEYRRAAADIPAPDSGTRLSAP</sequence>
<keyword evidence="1" id="KW-0805">Transcription regulation</keyword>
<evidence type="ECO:0000259" key="5">
    <source>
        <dbReference type="PROSITE" id="PS01124"/>
    </source>
</evidence>
<dbReference type="PANTHER" id="PTHR43280">
    <property type="entry name" value="ARAC-FAMILY TRANSCRIPTIONAL REGULATOR"/>
    <property type="match status" value="1"/>
</dbReference>
<proteinExistence type="predicted"/>
<keyword evidence="4" id="KW-0472">Membrane</keyword>
<keyword evidence="4" id="KW-1133">Transmembrane helix</keyword>
<keyword evidence="4" id="KW-0812">Transmembrane</keyword>
<protein>
    <submittedName>
        <fullName evidence="6">AraC family transcriptional regulator</fullName>
    </submittedName>
</protein>
<dbReference type="EMBL" id="MSAG01000016">
    <property type="protein sequence ID" value="PUX22298.1"/>
    <property type="molecule type" value="Genomic_DNA"/>
</dbReference>
<dbReference type="GO" id="GO:0003700">
    <property type="term" value="F:DNA-binding transcription factor activity"/>
    <property type="evidence" value="ECO:0007669"/>
    <property type="project" value="InterPro"/>
</dbReference>
<feature type="transmembrane region" description="Helical" evidence="4">
    <location>
        <begin position="149"/>
        <end position="169"/>
    </location>
</feature>
<dbReference type="SUPFAM" id="SSF46689">
    <property type="entry name" value="Homeodomain-like"/>
    <property type="match status" value="1"/>
</dbReference>
<feature type="transmembrane region" description="Helical" evidence="4">
    <location>
        <begin position="35"/>
        <end position="52"/>
    </location>
</feature>
<dbReference type="OrthoDB" id="345413at2"/>
<dbReference type="RefSeq" id="WP_075198442.1">
    <property type="nucleotide sequence ID" value="NZ_CP187984.1"/>
</dbReference>
<evidence type="ECO:0000256" key="1">
    <source>
        <dbReference type="ARBA" id="ARBA00023015"/>
    </source>
</evidence>
<dbReference type="PANTHER" id="PTHR43280:SF29">
    <property type="entry name" value="ARAC-FAMILY TRANSCRIPTIONAL REGULATOR"/>
    <property type="match status" value="1"/>
</dbReference>
<feature type="transmembrane region" description="Helical" evidence="4">
    <location>
        <begin position="181"/>
        <end position="200"/>
    </location>
</feature>
<reference evidence="6" key="1">
    <citation type="submission" date="2016-12" db="EMBL/GenBank/DDBJ databases">
        <title>Analysis of the Molecular Diversity Among Cronobacter Species Isolated from Filth Flies Using a Pan Genomic DNA Microarray.</title>
        <authorList>
            <person name="Pava-Ripoll M."/>
            <person name="Tall B."/>
            <person name="Farber J."/>
            <person name="Fanning S."/>
            <person name="Lehner A."/>
            <person name="Stephan R."/>
            <person name="Pagotto F."/>
            <person name="Iverson C."/>
            <person name="Ziobro G."/>
            <person name="Miller A."/>
            <person name="Pearson R."/>
            <person name="Yan Q."/>
            <person name="Kim M."/>
            <person name="Jeong S."/>
            <person name="Park J."/>
            <person name="Jun S."/>
            <person name="Choi H."/>
            <person name="Chung T."/>
            <person name="Yoo Y."/>
            <person name="Park E."/>
            <person name="Hwang S."/>
            <person name="Lee B."/>
            <person name="Sathyamoorthy V."/>
            <person name="Carter L."/>
            <person name="Mammel M."/>
            <person name="Jackson S."/>
            <person name="Kothary M."/>
            <person name="Patel I."/>
            <person name="Grim C."/>
            <person name="Gopinath G."/>
            <person name="Gangiredla J."/>
            <person name="Chase H."/>
        </authorList>
    </citation>
    <scope>NUCLEOTIDE SEQUENCE [LARGE SCALE GENOMIC DNA]</scope>
    <source>
        <strain evidence="6">MOD1-Sh41s</strain>
    </source>
</reference>
<feature type="transmembrane region" description="Helical" evidence="4">
    <location>
        <begin position="6"/>
        <end position="23"/>
    </location>
</feature>
<feature type="transmembrane region" description="Helical" evidence="4">
    <location>
        <begin position="58"/>
        <end position="76"/>
    </location>
</feature>
<dbReference type="Pfam" id="PF12833">
    <property type="entry name" value="HTH_18"/>
    <property type="match status" value="1"/>
</dbReference>